<organism evidence="1 2">
    <name type="scientific">Defluviicoccus vanus</name>
    <dbReference type="NCBI Taxonomy" id="111831"/>
    <lineage>
        <taxon>Bacteria</taxon>
        <taxon>Pseudomonadati</taxon>
        <taxon>Pseudomonadota</taxon>
        <taxon>Alphaproteobacteria</taxon>
        <taxon>Rhodospirillales</taxon>
        <taxon>Rhodospirillaceae</taxon>
        <taxon>Defluviicoccus</taxon>
    </lineage>
</organism>
<keyword evidence="2" id="KW-1185">Reference proteome</keyword>
<dbReference type="PANTHER" id="PTHR17985">
    <property type="entry name" value="SER/THR-RICH PROTEIN T10 IN DGCR REGION"/>
    <property type="match status" value="1"/>
</dbReference>
<dbReference type="Proteomes" id="UP000516369">
    <property type="component" value="Chromosome"/>
</dbReference>
<evidence type="ECO:0000313" key="1">
    <source>
        <dbReference type="EMBL" id="QNT70333.1"/>
    </source>
</evidence>
<dbReference type="Pfam" id="PF05742">
    <property type="entry name" value="TANGO2"/>
    <property type="match status" value="1"/>
</dbReference>
<proteinExistence type="predicted"/>
<reference evidence="1 2" key="1">
    <citation type="submission" date="2020-05" db="EMBL/GenBank/DDBJ databases">
        <title>Complete closed genome sequence of Defluviicoccus vanus.</title>
        <authorList>
            <person name="Bessarab I."/>
            <person name="Arumugam K."/>
            <person name="Maszenan A.M."/>
            <person name="Seviour R.J."/>
            <person name="Williams R.B."/>
        </authorList>
    </citation>
    <scope>NUCLEOTIDE SEQUENCE [LARGE SCALE GENOMIC DNA]</scope>
    <source>
        <strain evidence="1 2">Ben 114</strain>
    </source>
</reference>
<dbReference type="InterPro" id="IPR008551">
    <property type="entry name" value="TANGO2"/>
</dbReference>
<sequence>MCTIIVLRRPGHRWPLLVAANRDEMNTRPWLPPGRHWSDRVEVRAGLDTLAGGTWLGLNDWGVVAAVLNRINTLGPAPGLRSRGELPLEALDHAEAAVAAEALGHLDASAYRPFNMVIGDARDAFWLRAAATADGAVRRIEVLPLPPGLAMITAYDRNDETSPRIRRFLPQFAAAVTPDPDRGDWRAWVELLGVRTGEADAGPGGAMSVVTAAGFGTVCSSLLALPAPDDPRRRPVWLFAAGRPDEAPYQPVA</sequence>
<dbReference type="AlphaFoldDB" id="A0A7H1N3P7"/>
<dbReference type="EMBL" id="CP053923">
    <property type="protein sequence ID" value="QNT70333.1"/>
    <property type="molecule type" value="Genomic_DNA"/>
</dbReference>
<dbReference type="PANTHER" id="PTHR17985:SF8">
    <property type="entry name" value="TRANSPORT AND GOLGI ORGANIZATION PROTEIN 2 HOMOLOG"/>
    <property type="match status" value="1"/>
</dbReference>
<accession>A0A7H1N3P7</accession>
<name>A0A7H1N3P7_9PROT</name>
<evidence type="ECO:0000313" key="2">
    <source>
        <dbReference type="Proteomes" id="UP000516369"/>
    </source>
</evidence>
<gene>
    <name evidence="1" type="ORF">HQ394_14560</name>
</gene>
<dbReference type="KEGG" id="dvn:HQ394_14560"/>
<dbReference type="RefSeq" id="WP_190260814.1">
    <property type="nucleotide sequence ID" value="NZ_CP053923.1"/>
</dbReference>
<protein>
    <submittedName>
        <fullName evidence="1">NRDE family protein</fullName>
    </submittedName>
</protein>